<evidence type="ECO:0000256" key="5">
    <source>
        <dbReference type="SAM" id="SignalP"/>
    </source>
</evidence>
<dbReference type="GO" id="GO:0020037">
    <property type="term" value="F:heme binding"/>
    <property type="evidence" value="ECO:0007669"/>
    <property type="project" value="InterPro"/>
</dbReference>
<dbReference type="Proteomes" id="UP000199437">
    <property type="component" value="Unassembled WGS sequence"/>
</dbReference>
<dbReference type="GeneID" id="99988150"/>
<dbReference type="PANTHER" id="PTHR40394">
    <property type="entry name" value="LIPOPROTEIN-RELATED"/>
    <property type="match status" value="1"/>
</dbReference>
<dbReference type="AlphaFoldDB" id="A0A1I0RFN6"/>
<dbReference type="SUPFAM" id="SSF46626">
    <property type="entry name" value="Cytochrome c"/>
    <property type="match status" value="1"/>
</dbReference>
<dbReference type="PROSITE" id="PS51257">
    <property type="entry name" value="PROKAR_LIPOPROTEIN"/>
    <property type="match status" value="1"/>
</dbReference>
<organism evidence="7 8">
    <name type="scientific">Roseivirga pacifica</name>
    <dbReference type="NCBI Taxonomy" id="1267423"/>
    <lineage>
        <taxon>Bacteria</taxon>
        <taxon>Pseudomonadati</taxon>
        <taxon>Bacteroidota</taxon>
        <taxon>Cytophagia</taxon>
        <taxon>Cytophagales</taxon>
        <taxon>Roseivirgaceae</taxon>
        <taxon>Roseivirga</taxon>
    </lineage>
</organism>
<dbReference type="PANTHER" id="PTHR40394:SF2">
    <property type="entry name" value="QUINOL:CYTOCHROME C OXIDOREDUCTASE MEMBRANE PROTEIN"/>
    <property type="match status" value="1"/>
</dbReference>
<evidence type="ECO:0000259" key="6">
    <source>
        <dbReference type="PROSITE" id="PS51007"/>
    </source>
</evidence>
<keyword evidence="3 4" id="KW-0408">Iron</keyword>
<evidence type="ECO:0000256" key="2">
    <source>
        <dbReference type="ARBA" id="ARBA00022723"/>
    </source>
</evidence>
<keyword evidence="1 4" id="KW-0349">Heme</keyword>
<keyword evidence="8" id="KW-1185">Reference proteome</keyword>
<dbReference type="PROSITE" id="PS51007">
    <property type="entry name" value="CYTC"/>
    <property type="match status" value="1"/>
</dbReference>
<feature type="chain" id="PRO_5011475126" evidence="5">
    <location>
        <begin position="22"/>
        <end position="205"/>
    </location>
</feature>
<evidence type="ECO:0000313" key="8">
    <source>
        <dbReference type="Proteomes" id="UP000199437"/>
    </source>
</evidence>
<evidence type="ECO:0000313" key="7">
    <source>
        <dbReference type="EMBL" id="SEW39673.1"/>
    </source>
</evidence>
<name>A0A1I0RFN6_9BACT</name>
<accession>A0A1I0RFN6</accession>
<dbReference type="EMBL" id="FOIR01000004">
    <property type="protein sequence ID" value="SEW39673.1"/>
    <property type="molecule type" value="Genomic_DNA"/>
</dbReference>
<dbReference type="GO" id="GO:0009055">
    <property type="term" value="F:electron transfer activity"/>
    <property type="evidence" value="ECO:0007669"/>
    <property type="project" value="InterPro"/>
</dbReference>
<dbReference type="Gene3D" id="1.10.760.10">
    <property type="entry name" value="Cytochrome c-like domain"/>
    <property type="match status" value="1"/>
</dbReference>
<keyword evidence="5" id="KW-0732">Signal</keyword>
<reference evidence="8" key="1">
    <citation type="submission" date="2016-10" db="EMBL/GenBank/DDBJ databases">
        <authorList>
            <person name="Varghese N."/>
            <person name="Submissions S."/>
        </authorList>
    </citation>
    <scope>NUCLEOTIDE SEQUENCE [LARGE SCALE GENOMIC DNA]</scope>
    <source>
        <strain evidence="8">CGMCC 1.12402</strain>
    </source>
</reference>
<feature type="signal peptide" evidence="5">
    <location>
        <begin position="1"/>
        <end position="21"/>
    </location>
</feature>
<dbReference type="InterPro" id="IPR036909">
    <property type="entry name" value="Cyt_c-like_dom_sf"/>
</dbReference>
<dbReference type="RefSeq" id="WP_090260243.1">
    <property type="nucleotide sequence ID" value="NZ_FOIR01000004.1"/>
</dbReference>
<keyword evidence="2 4" id="KW-0479">Metal-binding</keyword>
<proteinExistence type="predicted"/>
<feature type="domain" description="Cytochrome c" evidence="6">
    <location>
        <begin position="119"/>
        <end position="203"/>
    </location>
</feature>
<gene>
    <name evidence="7" type="ORF">SAMN05216290_3477</name>
</gene>
<dbReference type="Pfam" id="PF13442">
    <property type="entry name" value="Cytochrome_CBB3"/>
    <property type="match status" value="1"/>
</dbReference>
<dbReference type="GO" id="GO:0046872">
    <property type="term" value="F:metal ion binding"/>
    <property type="evidence" value="ECO:0007669"/>
    <property type="project" value="UniProtKB-KW"/>
</dbReference>
<sequence>MINRLKQFLPLLSIVLLGACAAKGDNPGLEYAPQMYHSIPYEPLTQIKDKEAGSWLSNREDGLGEFYNSNDNNPYSQNVRQPVAGTVRRTNNGMLPYRLGKDDIEAAALVENPLPASDEVIAEGGRLYNLYCDHCHGPAGKADGAVAPVFLGVPSYTAPAQKNLSQGHVFHVITWGIRRMGAHGSQLSEEKRWQIARYVQTLQQQ</sequence>
<dbReference type="STRING" id="1267423.SAMN05216290_3477"/>
<evidence type="ECO:0000256" key="1">
    <source>
        <dbReference type="ARBA" id="ARBA00022617"/>
    </source>
</evidence>
<dbReference type="InterPro" id="IPR009056">
    <property type="entry name" value="Cyt_c-like_dom"/>
</dbReference>
<evidence type="ECO:0000256" key="3">
    <source>
        <dbReference type="ARBA" id="ARBA00023004"/>
    </source>
</evidence>
<protein>
    <submittedName>
        <fullName evidence="7">Quinol:cytochrome c oxidoreductase monoheme cytochrome subunit</fullName>
    </submittedName>
</protein>
<dbReference type="OrthoDB" id="9796771at2"/>
<evidence type="ECO:0000256" key="4">
    <source>
        <dbReference type="PROSITE-ProRule" id="PRU00433"/>
    </source>
</evidence>